<organism evidence="1 2">
    <name type="scientific">Roseofilum acuticapitatum BLCC-M154</name>
    <dbReference type="NCBI Taxonomy" id="3022444"/>
    <lineage>
        <taxon>Bacteria</taxon>
        <taxon>Bacillati</taxon>
        <taxon>Cyanobacteriota</taxon>
        <taxon>Cyanophyceae</taxon>
        <taxon>Desertifilales</taxon>
        <taxon>Desertifilaceae</taxon>
        <taxon>Roseofilum</taxon>
        <taxon>Roseofilum acuticapitatum</taxon>
    </lineage>
</organism>
<name>A0ABT7AQP3_9CYAN</name>
<evidence type="ECO:0000313" key="1">
    <source>
        <dbReference type="EMBL" id="MDJ1169211.1"/>
    </source>
</evidence>
<evidence type="ECO:0008006" key="3">
    <source>
        <dbReference type="Google" id="ProtNLM"/>
    </source>
</evidence>
<accession>A0ABT7AQP3</accession>
<dbReference type="Proteomes" id="UP001235303">
    <property type="component" value="Unassembled WGS sequence"/>
</dbReference>
<dbReference type="RefSeq" id="WP_283752972.1">
    <property type="nucleotide sequence ID" value="NZ_JAQOSP010000050.1"/>
</dbReference>
<sequence length="198" mass="21941">MAYSKFTLEELKQQFNLTLTGRKGKFNHLPEVSPSPFLLEALEDYVPLAVAIGSEKARSELIVAPILVAVKKQLNQQISLFSGIEFNVDTELGLNGFCDFIISHSTQQFFIESPVIALVEAKNDNLKSGLAQCIAEMVAAQLFNHRQGNEIDRVYGVITTGTVWQFLELEGQGVVLDLQEYSVENLPKILGILSHFVG</sequence>
<protein>
    <recommendedName>
        <fullName evidence="3">Restriction endonuclease subunit R</fullName>
    </recommendedName>
</protein>
<evidence type="ECO:0000313" key="2">
    <source>
        <dbReference type="Proteomes" id="UP001235303"/>
    </source>
</evidence>
<gene>
    <name evidence="1" type="ORF">PMG71_07220</name>
</gene>
<dbReference type="EMBL" id="JAQOSP010000050">
    <property type="protein sequence ID" value="MDJ1169211.1"/>
    <property type="molecule type" value="Genomic_DNA"/>
</dbReference>
<proteinExistence type="predicted"/>
<keyword evidence="2" id="KW-1185">Reference proteome</keyword>
<reference evidence="1 2" key="1">
    <citation type="submission" date="2023-01" db="EMBL/GenBank/DDBJ databases">
        <title>Novel diversity within Roseofilum (Cyanobacteria; Desertifilaceae) from marine benthic mats with descriptions of four novel species.</title>
        <authorList>
            <person name="Wang Y."/>
            <person name="Berthold D.E."/>
            <person name="Hu J."/>
            <person name="Lefler F.W."/>
            <person name="Laughinghouse H.D. IV."/>
        </authorList>
    </citation>
    <scope>NUCLEOTIDE SEQUENCE [LARGE SCALE GENOMIC DNA]</scope>
    <source>
        <strain evidence="1 2">BLCC-M154</strain>
    </source>
</reference>
<comment type="caution">
    <text evidence="1">The sequence shown here is derived from an EMBL/GenBank/DDBJ whole genome shotgun (WGS) entry which is preliminary data.</text>
</comment>